<dbReference type="InterPro" id="IPR012296">
    <property type="entry name" value="Nuclease_put_TT1808"/>
</dbReference>
<organism evidence="2">
    <name type="scientific">Planktothricoides raciborskii GIHE-MW2</name>
    <dbReference type="NCBI Taxonomy" id="2792601"/>
    <lineage>
        <taxon>Bacteria</taxon>
        <taxon>Bacillati</taxon>
        <taxon>Cyanobacteriota</taxon>
        <taxon>Cyanophyceae</taxon>
        <taxon>Oscillatoriophycideae</taxon>
        <taxon>Oscillatoriales</taxon>
        <taxon>Oscillatoriaceae</taxon>
        <taxon>Planktothricoides</taxon>
    </lineage>
</organism>
<dbReference type="CDD" id="cd06260">
    <property type="entry name" value="DUF820-like"/>
    <property type="match status" value="1"/>
</dbReference>
<evidence type="ECO:0000259" key="1">
    <source>
        <dbReference type="Pfam" id="PF05685"/>
    </source>
</evidence>
<dbReference type="InterPro" id="IPR011335">
    <property type="entry name" value="Restrct_endonuc-II-like"/>
</dbReference>
<keyword evidence="2" id="KW-0540">Nuclease</keyword>
<dbReference type="Gene3D" id="3.90.1570.10">
    <property type="entry name" value="tt1808, chain A"/>
    <property type="match status" value="1"/>
</dbReference>
<keyword evidence="2" id="KW-0255">Endonuclease</keyword>
<accession>A0AAU8J843</accession>
<keyword evidence="2" id="KW-0378">Hydrolase</keyword>
<reference evidence="2" key="1">
    <citation type="submission" date="2024-07" db="EMBL/GenBank/DDBJ databases">
        <authorList>
            <person name="Kim Y.J."/>
            <person name="Jeong J.Y."/>
        </authorList>
    </citation>
    <scope>NUCLEOTIDE SEQUENCE</scope>
    <source>
        <strain evidence="2">GIHE-MW2</strain>
    </source>
</reference>
<name>A0AAU8J843_9CYAN</name>
<gene>
    <name evidence="2" type="ORF">ABWT76_003646</name>
</gene>
<sequence>MAIKLNTRKFTISEYHQIAEKGILLEDERIELIKGEIIQMSPIGSRHAASVRRLTQLFSQKLGQNALISVQNPIFLGDDISEPQPDLAIVSYRDDFYLDAHPQPQDILLLIEIADSSVVYDREVKAPLYAAAAITELWLVNLIEQRLEIYRQPAANGYQEIKYCRKNDSISSLAFPDIALTVAEILG</sequence>
<dbReference type="PANTHER" id="PTHR35400">
    <property type="entry name" value="SLR1083 PROTEIN"/>
    <property type="match status" value="1"/>
</dbReference>
<protein>
    <submittedName>
        <fullName evidence="2">Uma2 family endonuclease</fullName>
    </submittedName>
</protein>
<dbReference type="EMBL" id="CP159837">
    <property type="protein sequence ID" value="XCM34997.1"/>
    <property type="molecule type" value="Genomic_DNA"/>
</dbReference>
<dbReference type="InterPro" id="IPR008538">
    <property type="entry name" value="Uma2"/>
</dbReference>
<dbReference type="PANTHER" id="PTHR35400:SF1">
    <property type="entry name" value="SLR1083 PROTEIN"/>
    <property type="match status" value="1"/>
</dbReference>
<dbReference type="GO" id="GO:0004519">
    <property type="term" value="F:endonuclease activity"/>
    <property type="evidence" value="ECO:0007669"/>
    <property type="project" value="UniProtKB-KW"/>
</dbReference>
<dbReference type="SUPFAM" id="SSF52980">
    <property type="entry name" value="Restriction endonuclease-like"/>
    <property type="match status" value="1"/>
</dbReference>
<dbReference type="AlphaFoldDB" id="A0AAU8J843"/>
<dbReference type="Pfam" id="PF05685">
    <property type="entry name" value="Uma2"/>
    <property type="match status" value="1"/>
</dbReference>
<dbReference type="RefSeq" id="WP_054469695.1">
    <property type="nucleotide sequence ID" value="NZ_CP159837.1"/>
</dbReference>
<evidence type="ECO:0000313" key="2">
    <source>
        <dbReference type="EMBL" id="XCM34997.1"/>
    </source>
</evidence>
<proteinExistence type="predicted"/>
<feature type="domain" description="Putative restriction endonuclease" evidence="1">
    <location>
        <begin position="13"/>
        <end position="183"/>
    </location>
</feature>